<dbReference type="Proteomes" id="UP000822688">
    <property type="component" value="Chromosome 2"/>
</dbReference>
<evidence type="ECO:0000256" key="3">
    <source>
        <dbReference type="RuleBase" id="RU003718"/>
    </source>
</evidence>
<dbReference type="CDD" id="cd03784">
    <property type="entry name" value="GT1_Gtf-like"/>
    <property type="match status" value="1"/>
</dbReference>
<comment type="similarity">
    <text evidence="1 3">Belongs to the UDP-glycosyltransferase family.</text>
</comment>
<dbReference type="FunFam" id="3.40.50.2000:FF:000389">
    <property type="entry name" value="Glycosyltransferase"/>
    <property type="match status" value="1"/>
</dbReference>
<dbReference type="PANTHER" id="PTHR48045:SF31">
    <property type="entry name" value="UDP-GLYCOSYLTRANSFERASE 76B1-LIKE"/>
    <property type="match status" value="1"/>
</dbReference>
<dbReference type="Gene3D" id="3.40.50.2000">
    <property type="entry name" value="Glycogen Phosphorylase B"/>
    <property type="match status" value="2"/>
</dbReference>
<evidence type="ECO:0000256" key="2">
    <source>
        <dbReference type="ARBA" id="ARBA00022679"/>
    </source>
</evidence>
<organism evidence="5 6">
    <name type="scientific">Ceratodon purpureus</name>
    <name type="common">Fire moss</name>
    <name type="synonym">Dicranum purpureum</name>
    <dbReference type="NCBI Taxonomy" id="3225"/>
    <lineage>
        <taxon>Eukaryota</taxon>
        <taxon>Viridiplantae</taxon>
        <taxon>Streptophyta</taxon>
        <taxon>Embryophyta</taxon>
        <taxon>Bryophyta</taxon>
        <taxon>Bryophytina</taxon>
        <taxon>Bryopsida</taxon>
        <taxon>Dicranidae</taxon>
        <taxon>Pseudoditrichales</taxon>
        <taxon>Ditrichaceae</taxon>
        <taxon>Ceratodon</taxon>
    </lineage>
</organism>
<accession>A0A8T0IZ78</accession>
<evidence type="ECO:0000313" key="5">
    <source>
        <dbReference type="EMBL" id="KAG0588038.1"/>
    </source>
</evidence>
<proteinExistence type="inferred from homology"/>
<gene>
    <name evidence="5" type="ORF">KC19_2G210600</name>
</gene>
<keyword evidence="6" id="KW-1185">Reference proteome</keyword>
<keyword evidence="2 3" id="KW-0808">Transferase</keyword>
<comment type="caution">
    <text evidence="5">The sequence shown here is derived from an EMBL/GenBank/DDBJ whole genome shotgun (WGS) entry which is preliminary data.</text>
</comment>
<evidence type="ECO:0000313" key="6">
    <source>
        <dbReference type="Proteomes" id="UP000822688"/>
    </source>
</evidence>
<sequence>MTIAVEEISGEQPSIEQQLQLHAVVLPYPAKGHSIPLMHFAKRLHSMGVVVTFVNTFSHLSKEHFRTLDGLDKSTMRVVPLGVSPPEGEGTTSLPYVEHVNELVEDALLLFEDLFSRKEDAPPACIVSDMFLGWTQVVANKFKIPRYVLFASPAGALATMLHMPELIKQGRLPIDPSKKEELIYDIPGVPPTRLADLPSPMQDANAYEYPFYARNCVEMHEATGVLINTFYELEPSYIDTLRQTVYGNVNGKEGHLLSILPVGPMLPKAYFTAGPEISANVEERDLCLQWLDTQPESSVLYVSFGSVAVLSIPQIQELAMGLEMSGQRFLLVLRAPLNPENLPLFPEGFEERTKGRGFVHVGWAPQLLVLSHRAVGGYLTHCGWNSTLEGICRGLPMLTWPIQAEQAMNARFLVDDVKAAIEVCTVTDGFISRERISTAIKRLLADPEGVIVKNNMQKLRDLALAAVGEGGSVQRNLENFLQELRSWKSS</sequence>
<dbReference type="Pfam" id="PF00201">
    <property type="entry name" value="UDPGT"/>
    <property type="match status" value="1"/>
</dbReference>
<dbReference type="EMBL" id="CM026422">
    <property type="protein sequence ID" value="KAG0588038.1"/>
    <property type="molecule type" value="Genomic_DNA"/>
</dbReference>
<dbReference type="EC" id="2.4.1.-" evidence="4"/>
<dbReference type="AlphaFoldDB" id="A0A8T0IZ78"/>
<reference evidence="5" key="1">
    <citation type="submission" date="2020-06" db="EMBL/GenBank/DDBJ databases">
        <title>WGS assembly of Ceratodon purpureus strain R40.</title>
        <authorList>
            <person name="Carey S.B."/>
            <person name="Jenkins J."/>
            <person name="Shu S."/>
            <person name="Lovell J.T."/>
            <person name="Sreedasyam A."/>
            <person name="Maumus F."/>
            <person name="Tiley G.P."/>
            <person name="Fernandez-Pozo N."/>
            <person name="Barry K."/>
            <person name="Chen C."/>
            <person name="Wang M."/>
            <person name="Lipzen A."/>
            <person name="Daum C."/>
            <person name="Saski C.A."/>
            <person name="Payton A.C."/>
            <person name="Mcbreen J.C."/>
            <person name="Conrad R.E."/>
            <person name="Kollar L.M."/>
            <person name="Olsson S."/>
            <person name="Huttunen S."/>
            <person name="Landis J.B."/>
            <person name="Wickett N.J."/>
            <person name="Johnson M.G."/>
            <person name="Rensing S.A."/>
            <person name="Grimwood J."/>
            <person name="Schmutz J."/>
            <person name="Mcdaniel S.F."/>
        </authorList>
    </citation>
    <scope>NUCLEOTIDE SEQUENCE</scope>
    <source>
        <strain evidence="5">R40</strain>
    </source>
</reference>
<evidence type="ECO:0000256" key="1">
    <source>
        <dbReference type="ARBA" id="ARBA00009995"/>
    </source>
</evidence>
<dbReference type="PROSITE" id="PS00375">
    <property type="entry name" value="UDPGT"/>
    <property type="match status" value="1"/>
</dbReference>
<keyword evidence="3" id="KW-0328">Glycosyltransferase</keyword>
<dbReference type="FunFam" id="3.40.50.2000:FF:000037">
    <property type="entry name" value="Glycosyltransferase"/>
    <property type="match status" value="1"/>
</dbReference>
<dbReference type="InterPro" id="IPR002213">
    <property type="entry name" value="UDP_glucos_trans"/>
</dbReference>
<protein>
    <recommendedName>
        <fullName evidence="4">Glycosyltransferase</fullName>
        <ecNumber evidence="4">2.4.1.-</ecNumber>
    </recommendedName>
</protein>
<evidence type="ECO:0000256" key="4">
    <source>
        <dbReference type="RuleBase" id="RU362057"/>
    </source>
</evidence>
<dbReference type="SUPFAM" id="SSF53756">
    <property type="entry name" value="UDP-Glycosyltransferase/glycogen phosphorylase"/>
    <property type="match status" value="1"/>
</dbReference>
<dbReference type="GO" id="GO:0008194">
    <property type="term" value="F:UDP-glycosyltransferase activity"/>
    <property type="evidence" value="ECO:0007669"/>
    <property type="project" value="InterPro"/>
</dbReference>
<dbReference type="PANTHER" id="PTHR48045">
    <property type="entry name" value="UDP-GLYCOSYLTRANSFERASE 72B1"/>
    <property type="match status" value="1"/>
</dbReference>
<name>A0A8T0IZ78_CERPU</name>
<dbReference type="InterPro" id="IPR035595">
    <property type="entry name" value="UDP_glycos_trans_CS"/>
</dbReference>